<dbReference type="EMBL" id="BMJB01000001">
    <property type="protein sequence ID" value="GGA72965.1"/>
    <property type="molecule type" value="Genomic_DNA"/>
</dbReference>
<dbReference type="SUPFAM" id="SSF53756">
    <property type="entry name" value="UDP-Glycosyltransferase/glycogen phosphorylase"/>
    <property type="match status" value="1"/>
</dbReference>
<dbReference type="Pfam" id="PF13692">
    <property type="entry name" value="Glyco_trans_1_4"/>
    <property type="match status" value="1"/>
</dbReference>
<evidence type="ECO:0008006" key="4">
    <source>
        <dbReference type="Google" id="ProtNLM"/>
    </source>
</evidence>
<keyword evidence="3" id="KW-1185">Reference proteome</keyword>
<dbReference type="RefSeq" id="WP_188759626.1">
    <property type="nucleotide sequence ID" value="NZ_BMJB01000001.1"/>
</dbReference>
<name>A0A916W754_9BACT</name>
<dbReference type="PANTHER" id="PTHR46401">
    <property type="entry name" value="GLYCOSYLTRANSFERASE WBBK-RELATED"/>
    <property type="match status" value="1"/>
</dbReference>
<keyword evidence="1" id="KW-0808">Transferase</keyword>
<gene>
    <name evidence="2" type="ORF">GCM10011507_25720</name>
</gene>
<comment type="caution">
    <text evidence="2">The sequence shown here is derived from an EMBL/GenBank/DDBJ whole genome shotgun (WGS) entry which is preliminary data.</text>
</comment>
<accession>A0A916W754</accession>
<dbReference type="CDD" id="cd03801">
    <property type="entry name" value="GT4_PimA-like"/>
    <property type="match status" value="1"/>
</dbReference>
<evidence type="ECO:0000313" key="2">
    <source>
        <dbReference type="EMBL" id="GGA72965.1"/>
    </source>
</evidence>
<organism evidence="2 3">
    <name type="scientific">Edaphobacter acidisoli</name>
    <dbReference type="NCBI Taxonomy" id="2040573"/>
    <lineage>
        <taxon>Bacteria</taxon>
        <taxon>Pseudomonadati</taxon>
        <taxon>Acidobacteriota</taxon>
        <taxon>Terriglobia</taxon>
        <taxon>Terriglobales</taxon>
        <taxon>Acidobacteriaceae</taxon>
        <taxon>Edaphobacter</taxon>
    </lineage>
</organism>
<reference evidence="2" key="1">
    <citation type="journal article" date="2014" name="Int. J. Syst. Evol. Microbiol.">
        <title>Complete genome sequence of Corynebacterium casei LMG S-19264T (=DSM 44701T), isolated from a smear-ripened cheese.</title>
        <authorList>
            <consortium name="US DOE Joint Genome Institute (JGI-PGF)"/>
            <person name="Walter F."/>
            <person name="Albersmeier A."/>
            <person name="Kalinowski J."/>
            <person name="Ruckert C."/>
        </authorList>
    </citation>
    <scope>NUCLEOTIDE SEQUENCE</scope>
    <source>
        <strain evidence="2">CGMCC 1.15447</strain>
    </source>
</reference>
<dbReference type="Proteomes" id="UP000648801">
    <property type="component" value="Unassembled WGS sequence"/>
</dbReference>
<dbReference type="Gene3D" id="3.40.50.2000">
    <property type="entry name" value="Glycogen Phosphorylase B"/>
    <property type="match status" value="1"/>
</dbReference>
<protein>
    <recommendedName>
        <fullName evidence="4">Glycosyl transferase family 1 domain-containing protein</fullName>
    </recommendedName>
</protein>
<evidence type="ECO:0000313" key="3">
    <source>
        <dbReference type="Proteomes" id="UP000648801"/>
    </source>
</evidence>
<dbReference type="GO" id="GO:0009103">
    <property type="term" value="P:lipopolysaccharide biosynthetic process"/>
    <property type="evidence" value="ECO:0007669"/>
    <property type="project" value="TreeGrafter"/>
</dbReference>
<dbReference type="GO" id="GO:0016757">
    <property type="term" value="F:glycosyltransferase activity"/>
    <property type="evidence" value="ECO:0007669"/>
    <property type="project" value="TreeGrafter"/>
</dbReference>
<proteinExistence type="predicted"/>
<reference evidence="2" key="2">
    <citation type="submission" date="2020-09" db="EMBL/GenBank/DDBJ databases">
        <authorList>
            <person name="Sun Q."/>
            <person name="Zhou Y."/>
        </authorList>
    </citation>
    <scope>NUCLEOTIDE SEQUENCE</scope>
    <source>
        <strain evidence="2">CGMCC 1.15447</strain>
    </source>
</reference>
<dbReference type="AlphaFoldDB" id="A0A916W754"/>
<sequence>MRMYVYTPQFYIRPRNTDWLYNHLLPRVSEFNSGLDVYLQQSTLCTLKENLRKAAEITKGRLHLPLPNALMSKQDSIFSRRDVLRAKPDFIYGHSPSNIDDVPVAFNCGPTYPEVLRELGESEAFIARDIRVKQRCAARATLVVSHSHSNLHNLMTLFPEQAGKMRCLPFFLPHLEAVPEEAVAAKFTSIDRIQCLFVGREARRKALPEVLRAFQELSQRFPSRLRLKIITSFADGAVDVPAHPDIELLGETPRDEVQRLLRQSHFLLVPSHVEMYGWIYLEAMAAGCIPVAACGPNQKEILADGQAGLPTGPDPARIREALLPYLLHPETLLPLALSAVRRCKNEYLPGVIAKRFQEIGEETISLFQSTARTKSSKEA</sequence>
<dbReference type="PANTHER" id="PTHR46401:SF2">
    <property type="entry name" value="GLYCOSYLTRANSFERASE WBBK-RELATED"/>
    <property type="match status" value="1"/>
</dbReference>
<evidence type="ECO:0000256" key="1">
    <source>
        <dbReference type="ARBA" id="ARBA00022679"/>
    </source>
</evidence>